<accession>A0A388JZD6</accession>
<comment type="caution">
    <text evidence="1">The sequence shown here is derived from an EMBL/GenBank/DDBJ whole genome shotgun (WGS) entry which is preliminary data.</text>
</comment>
<protein>
    <submittedName>
        <fullName evidence="1">Uncharacterized protein</fullName>
    </submittedName>
</protein>
<dbReference type="EMBL" id="BFEA01000036">
    <property type="protein sequence ID" value="GBG63181.1"/>
    <property type="molecule type" value="Genomic_DNA"/>
</dbReference>
<dbReference type="AlphaFoldDB" id="A0A388JZD6"/>
<proteinExistence type="predicted"/>
<dbReference type="Proteomes" id="UP000265515">
    <property type="component" value="Unassembled WGS sequence"/>
</dbReference>
<gene>
    <name evidence="1" type="ORF">CBR_g36950</name>
</gene>
<organism evidence="1 2">
    <name type="scientific">Chara braunii</name>
    <name type="common">Braun's stonewort</name>
    <dbReference type="NCBI Taxonomy" id="69332"/>
    <lineage>
        <taxon>Eukaryota</taxon>
        <taxon>Viridiplantae</taxon>
        <taxon>Streptophyta</taxon>
        <taxon>Charophyceae</taxon>
        <taxon>Charales</taxon>
        <taxon>Characeae</taxon>
        <taxon>Chara</taxon>
    </lineage>
</organism>
<reference evidence="1 2" key="1">
    <citation type="journal article" date="2018" name="Cell">
        <title>The Chara Genome: Secondary Complexity and Implications for Plant Terrestrialization.</title>
        <authorList>
            <person name="Nishiyama T."/>
            <person name="Sakayama H."/>
            <person name="Vries J.D."/>
            <person name="Buschmann H."/>
            <person name="Saint-Marcoux D."/>
            <person name="Ullrich K.K."/>
            <person name="Haas F.B."/>
            <person name="Vanderstraeten L."/>
            <person name="Becker D."/>
            <person name="Lang D."/>
            <person name="Vosolsobe S."/>
            <person name="Rombauts S."/>
            <person name="Wilhelmsson P.K.I."/>
            <person name="Janitza P."/>
            <person name="Kern R."/>
            <person name="Heyl A."/>
            <person name="Rumpler F."/>
            <person name="Villalobos L.I.A.C."/>
            <person name="Clay J.M."/>
            <person name="Skokan R."/>
            <person name="Toyoda A."/>
            <person name="Suzuki Y."/>
            <person name="Kagoshima H."/>
            <person name="Schijlen E."/>
            <person name="Tajeshwar N."/>
            <person name="Catarino B."/>
            <person name="Hetherington A.J."/>
            <person name="Saltykova A."/>
            <person name="Bonnot C."/>
            <person name="Breuninger H."/>
            <person name="Symeonidi A."/>
            <person name="Radhakrishnan G.V."/>
            <person name="Van Nieuwerburgh F."/>
            <person name="Deforce D."/>
            <person name="Chang C."/>
            <person name="Karol K.G."/>
            <person name="Hedrich R."/>
            <person name="Ulvskov P."/>
            <person name="Glockner G."/>
            <person name="Delwiche C.F."/>
            <person name="Petrasek J."/>
            <person name="Van de Peer Y."/>
            <person name="Friml J."/>
            <person name="Beilby M."/>
            <person name="Dolan L."/>
            <person name="Kohara Y."/>
            <person name="Sugano S."/>
            <person name="Fujiyama A."/>
            <person name="Delaux P.-M."/>
            <person name="Quint M."/>
            <person name="TheiBen G."/>
            <person name="Hagemann M."/>
            <person name="Harholt J."/>
            <person name="Dunand C."/>
            <person name="Zachgo S."/>
            <person name="Langdale J."/>
            <person name="Maumus F."/>
            <person name="Straeten D.V.D."/>
            <person name="Gould S.B."/>
            <person name="Rensing S.A."/>
        </authorList>
    </citation>
    <scope>NUCLEOTIDE SEQUENCE [LARGE SCALE GENOMIC DNA]</scope>
    <source>
        <strain evidence="1 2">S276</strain>
    </source>
</reference>
<sequence length="67" mass="7557">MKVLQKSSVITWRYCKSGVSSHEGTAKEQCRHMKVLQKSSVAEPMTADLLRLESSHEDTVRAVLRTP</sequence>
<keyword evidence="2" id="KW-1185">Reference proteome</keyword>
<dbReference type="Gramene" id="GBG63181">
    <property type="protein sequence ID" value="GBG63181"/>
    <property type="gene ID" value="CBR_g36950"/>
</dbReference>
<evidence type="ECO:0000313" key="2">
    <source>
        <dbReference type="Proteomes" id="UP000265515"/>
    </source>
</evidence>
<evidence type="ECO:0000313" key="1">
    <source>
        <dbReference type="EMBL" id="GBG63181.1"/>
    </source>
</evidence>
<name>A0A388JZD6_CHABU</name>